<proteinExistence type="predicted"/>
<protein>
    <submittedName>
        <fullName evidence="1">Uncharacterized protein</fullName>
    </submittedName>
</protein>
<evidence type="ECO:0000313" key="2">
    <source>
        <dbReference type="Proteomes" id="UP000095350"/>
    </source>
</evidence>
<dbReference type="AlphaFoldDB" id="A0A173SYM0"/>
<dbReference type="Proteomes" id="UP000095350">
    <property type="component" value="Unassembled WGS sequence"/>
</dbReference>
<evidence type="ECO:0000313" key="1">
    <source>
        <dbReference type="EMBL" id="CUM95300.1"/>
    </source>
</evidence>
<gene>
    <name evidence="1" type="ORF">ERS852572_01238</name>
</gene>
<accession>A0A173SYM0</accession>
<dbReference type="EMBL" id="CYXZ01000008">
    <property type="protein sequence ID" value="CUM95300.1"/>
    <property type="molecule type" value="Genomic_DNA"/>
</dbReference>
<dbReference type="PaxDb" id="166486-ERS852572_01238"/>
<dbReference type="STRING" id="166486.ERS852572_01238"/>
<reference evidence="1 2" key="1">
    <citation type="submission" date="2015-09" db="EMBL/GenBank/DDBJ databases">
        <authorList>
            <consortium name="Pathogen Informatics"/>
        </authorList>
    </citation>
    <scope>NUCLEOTIDE SEQUENCE [LARGE SCALE GENOMIC DNA]</scope>
    <source>
        <strain evidence="1 2">2789STDY5834960</strain>
    </source>
</reference>
<sequence length="31" mass="3449">MSGGRTGSRKYTAEYDKKNILIRIGENYGGL</sequence>
<organism evidence="1 2">
    <name type="scientific">Roseburia intestinalis</name>
    <dbReference type="NCBI Taxonomy" id="166486"/>
    <lineage>
        <taxon>Bacteria</taxon>
        <taxon>Bacillati</taxon>
        <taxon>Bacillota</taxon>
        <taxon>Clostridia</taxon>
        <taxon>Lachnospirales</taxon>
        <taxon>Lachnospiraceae</taxon>
        <taxon>Roseburia</taxon>
    </lineage>
</organism>
<name>A0A173SYM0_9FIRM</name>